<dbReference type="AlphaFoldDB" id="A0A1G1VNI9"/>
<dbReference type="Gene3D" id="3.40.50.720">
    <property type="entry name" value="NAD(P)-binding Rossmann-like Domain"/>
    <property type="match status" value="1"/>
</dbReference>
<dbReference type="InterPro" id="IPR036291">
    <property type="entry name" value="NAD(P)-bd_dom_sf"/>
</dbReference>
<evidence type="ECO:0000313" key="3">
    <source>
        <dbReference type="EMBL" id="OGY16961.1"/>
    </source>
</evidence>
<evidence type="ECO:0000256" key="1">
    <source>
        <dbReference type="ARBA" id="ARBA00007637"/>
    </source>
</evidence>
<dbReference type="EMBL" id="MHCI01000008">
    <property type="protein sequence ID" value="OGY16961.1"/>
    <property type="molecule type" value="Genomic_DNA"/>
</dbReference>
<dbReference type="SUPFAM" id="SSF51735">
    <property type="entry name" value="NAD(P)-binding Rossmann-fold domains"/>
    <property type="match status" value="1"/>
</dbReference>
<dbReference type="PANTHER" id="PTHR43000">
    <property type="entry name" value="DTDP-D-GLUCOSE 4,6-DEHYDRATASE-RELATED"/>
    <property type="match status" value="1"/>
</dbReference>
<dbReference type="Pfam" id="PF01370">
    <property type="entry name" value="Epimerase"/>
    <property type="match status" value="1"/>
</dbReference>
<name>A0A1G1VNI9_9BACT</name>
<gene>
    <name evidence="3" type="ORF">A2785_02390</name>
</gene>
<feature type="domain" description="NAD-dependent epimerase/dehydratase" evidence="2">
    <location>
        <begin position="3"/>
        <end position="239"/>
    </location>
</feature>
<dbReference type="CDD" id="cd08946">
    <property type="entry name" value="SDR_e"/>
    <property type="match status" value="1"/>
</dbReference>
<organism evidence="3 4">
    <name type="scientific">Candidatus Chisholmbacteria bacterium RIFCSPHIGHO2_01_FULL_49_18</name>
    <dbReference type="NCBI Taxonomy" id="1797590"/>
    <lineage>
        <taxon>Bacteria</taxon>
        <taxon>Candidatus Chisholmiibacteriota</taxon>
    </lineage>
</organism>
<evidence type="ECO:0000313" key="4">
    <source>
        <dbReference type="Proteomes" id="UP000179069"/>
    </source>
</evidence>
<protein>
    <recommendedName>
        <fullName evidence="2">NAD-dependent epimerase/dehydratase domain-containing protein</fullName>
    </recommendedName>
</protein>
<evidence type="ECO:0000259" key="2">
    <source>
        <dbReference type="Pfam" id="PF01370"/>
    </source>
</evidence>
<reference evidence="3 4" key="1">
    <citation type="journal article" date="2016" name="Nat. Commun.">
        <title>Thousands of microbial genomes shed light on interconnected biogeochemical processes in an aquifer system.</title>
        <authorList>
            <person name="Anantharaman K."/>
            <person name="Brown C.T."/>
            <person name="Hug L.A."/>
            <person name="Sharon I."/>
            <person name="Castelle C.J."/>
            <person name="Probst A.J."/>
            <person name="Thomas B.C."/>
            <person name="Singh A."/>
            <person name="Wilkins M.J."/>
            <person name="Karaoz U."/>
            <person name="Brodie E.L."/>
            <person name="Williams K.H."/>
            <person name="Hubbard S.S."/>
            <person name="Banfield J.F."/>
        </authorList>
    </citation>
    <scope>NUCLEOTIDE SEQUENCE [LARGE SCALE GENOMIC DNA]</scope>
</reference>
<proteinExistence type="inferred from homology"/>
<comment type="caution">
    <text evidence="3">The sequence shown here is derived from an EMBL/GenBank/DDBJ whole genome shotgun (WGS) entry which is preliminary data.</text>
</comment>
<comment type="similarity">
    <text evidence="1">Belongs to the NAD(P)-dependent epimerase/dehydratase family.</text>
</comment>
<accession>A0A1G1VNI9</accession>
<sequence length="313" mass="35287">MTITITGALGHIGSALIRNLDPKVTRVHLVDNLFTQRYASLFNLPAHPKFIFHETDILSAEMEGIIKNSDAIVHLAAITDAQNSVRNRTLVNRVNKQGVRKLALLAARYRVPLLFPSTTSVYGVQSGLVDENCPQNDLKPQSPYAESKLYGERLLDRLGKSKGLAFVTFRIGTIFGYSIGMRFHTAVNKFIWQVCLGQELTVWKTALHQKRPYCALTDAIAAINHVLGNNLFDREIYNIVTVNSTVSEIIDTIRLYKSNVRIRLTQSPIMNQLSYDVSREKSEKKGFTYTGNLKRGIRETIRKFSGLRNTQMS</sequence>
<dbReference type="InterPro" id="IPR001509">
    <property type="entry name" value="Epimerase_deHydtase"/>
</dbReference>
<dbReference type="Proteomes" id="UP000179069">
    <property type="component" value="Unassembled WGS sequence"/>
</dbReference>